<feature type="region of interest" description="Disordered" evidence="7">
    <location>
        <begin position="427"/>
        <end position="446"/>
    </location>
</feature>
<evidence type="ECO:0000256" key="1">
    <source>
        <dbReference type="ARBA" id="ARBA00004141"/>
    </source>
</evidence>
<dbReference type="GO" id="GO:0022857">
    <property type="term" value="F:transmembrane transporter activity"/>
    <property type="evidence" value="ECO:0007669"/>
    <property type="project" value="InterPro"/>
</dbReference>
<feature type="transmembrane region" description="Helical" evidence="8">
    <location>
        <begin position="242"/>
        <end position="259"/>
    </location>
</feature>
<feature type="transmembrane region" description="Helical" evidence="8">
    <location>
        <begin position="185"/>
        <end position="203"/>
    </location>
</feature>
<evidence type="ECO:0000313" key="11">
    <source>
        <dbReference type="Proteomes" id="UP000070054"/>
    </source>
</evidence>
<evidence type="ECO:0000256" key="8">
    <source>
        <dbReference type="SAM" id="Phobius"/>
    </source>
</evidence>
<feature type="compositionally biased region" description="Low complexity" evidence="7">
    <location>
        <begin position="32"/>
        <end position="42"/>
    </location>
</feature>
<comment type="similarity">
    <text evidence="2">Belongs to the SLC35F solute transporter family.</text>
</comment>
<evidence type="ECO:0000259" key="9">
    <source>
        <dbReference type="Pfam" id="PF13127"/>
    </source>
</evidence>
<evidence type="ECO:0000256" key="2">
    <source>
        <dbReference type="ARBA" id="ARBA00007863"/>
    </source>
</evidence>
<dbReference type="Pfam" id="PF06027">
    <property type="entry name" value="SLC35F"/>
    <property type="match status" value="1"/>
</dbReference>
<comment type="subcellular location">
    <subcellularLocation>
        <location evidence="1">Membrane</location>
        <topology evidence="1">Multi-pass membrane protein</topology>
    </subcellularLocation>
</comment>
<dbReference type="EMBL" id="JEMN01001565">
    <property type="protein sequence ID" value="KXH33386.1"/>
    <property type="molecule type" value="Genomic_DNA"/>
</dbReference>
<feature type="transmembrane region" description="Helical" evidence="8">
    <location>
        <begin position="99"/>
        <end position="119"/>
    </location>
</feature>
<comment type="caution">
    <text evidence="10">The sequence shown here is derived from an EMBL/GenBank/DDBJ whole genome shotgun (WGS) entry which is preliminary data.</text>
</comment>
<gene>
    <name evidence="10" type="ORF">CNYM01_06422</name>
</gene>
<proteinExistence type="inferred from homology"/>
<keyword evidence="11" id="KW-1185">Reference proteome</keyword>
<keyword evidence="3" id="KW-0813">Transport</keyword>
<keyword evidence="6 8" id="KW-0472">Membrane</keyword>
<accession>A0A135SBT8</accession>
<dbReference type="Pfam" id="PF13127">
    <property type="entry name" value="DUF3955"/>
    <property type="match status" value="1"/>
</dbReference>
<feature type="transmembrane region" description="Helical" evidence="8">
    <location>
        <begin position="279"/>
        <end position="301"/>
    </location>
</feature>
<dbReference type="OrthoDB" id="1436450at2759"/>
<evidence type="ECO:0000256" key="7">
    <source>
        <dbReference type="SAM" id="MobiDB-lite"/>
    </source>
</evidence>
<keyword evidence="5 8" id="KW-1133">Transmembrane helix</keyword>
<protein>
    <recommendedName>
        <fullName evidence="9">DUF3955 domain-containing protein</fullName>
    </recommendedName>
</protein>
<feature type="domain" description="DUF3955" evidence="9">
    <location>
        <begin position="63"/>
        <end position="118"/>
    </location>
</feature>
<feature type="transmembrane region" description="Helical" evidence="8">
    <location>
        <begin position="313"/>
        <end position="337"/>
    </location>
</feature>
<evidence type="ECO:0000256" key="6">
    <source>
        <dbReference type="ARBA" id="ARBA00023136"/>
    </source>
</evidence>
<dbReference type="PANTHER" id="PTHR23051">
    <property type="entry name" value="SOLUTE CARRIER FAMILY 35, MEMBER F5"/>
    <property type="match status" value="1"/>
</dbReference>
<dbReference type="GO" id="GO:0000329">
    <property type="term" value="C:fungal-type vacuole membrane"/>
    <property type="evidence" value="ECO:0007669"/>
    <property type="project" value="TreeGrafter"/>
</dbReference>
<feature type="transmembrane region" description="Helical" evidence="8">
    <location>
        <begin position="406"/>
        <end position="422"/>
    </location>
</feature>
<dbReference type="InterPro" id="IPR009262">
    <property type="entry name" value="SLC35_F1/F2/F6"/>
</dbReference>
<evidence type="ECO:0000256" key="4">
    <source>
        <dbReference type="ARBA" id="ARBA00022692"/>
    </source>
</evidence>
<sequence length="446" mass="49367">MAPSEPMLPAALAPPDHDRPPRRSFSSTDRLSASVASTNRSRSTVRSSGWQAKMGLAGVARRTLGISLLLVTVLLWTISNFLASYIFSDHSYDKPFFVVYMNTSVFAVSLIPMLVRFLMQHGVEGLRREAMVVWNEQRYGKDLKTAEDEEDTVAGERLLVDDEPSLEMEGFETTTRVERLTFRETAVISLEFCMLWFFANYFASACLEYTSVGSVTILNSTSSVWTLVFCAVMGVEGFTARKLIGVLASLTGIVLISTVDLSGSSDENRGSFPHKTTGQIAIGDLMAFVSAIIYGLYVTVMKRRVGNEDRVNMPLFFGLVGLFNLVFLWPVFFILHFTGMEPFSFPPTAKIWAIVIGNSLSSFISDMSWAYAMLLTTPLVVTVGLSLTIPLSLIGEMIQYSQYSSWVYWVGAAVVLISFLFINNESHEDESSDKSPEAGSRGVSQL</sequence>
<evidence type="ECO:0000313" key="10">
    <source>
        <dbReference type="EMBL" id="KXH33386.1"/>
    </source>
</evidence>
<dbReference type="Proteomes" id="UP000070054">
    <property type="component" value="Unassembled WGS sequence"/>
</dbReference>
<dbReference type="InterPro" id="IPR025016">
    <property type="entry name" value="DUF3955"/>
</dbReference>
<feature type="transmembrane region" description="Helical" evidence="8">
    <location>
        <begin position="63"/>
        <end position="87"/>
    </location>
</feature>
<reference evidence="10 11" key="1">
    <citation type="submission" date="2014-02" db="EMBL/GenBank/DDBJ databases">
        <title>The genome sequence of Colletotrichum nymphaeae SA-01.</title>
        <authorList>
            <person name="Baroncelli R."/>
            <person name="Thon M.R."/>
        </authorList>
    </citation>
    <scope>NUCLEOTIDE SEQUENCE [LARGE SCALE GENOMIC DNA]</scope>
    <source>
        <strain evidence="10 11">SA-01</strain>
    </source>
</reference>
<name>A0A135SBT8_9PEZI</name>
<feature type="transmembrane region" description="Helical" evidence="8">
    <location>
        <begin position="369"/>
        <end position="394"/>
    </location>
</feature>
<dbReference type="PANTHER" id="PTHR23051:SF0">
    <property type="entry name" value="SOLUTE CARRIER FAMILY 35 MEMBER F5"/>
    <property type="match status" value="1"/>
</dbReference>
<dbReference type="AlphaFoldDB" id="A0A135SBT8"/>
<evidence type="ECO:0000256" key="3">
    <source>
        <dbReference type="ARBA" id="ARBA00022448"/>
    </source>
</evidence>
<dbReference type="SUPFAM" id="SSF103481">
    <property type="entry name" value="Multidrug resistance efflux transporter EmrE"/>
    <property type="match status" value="1"/>
</dbReference>
<organism evidence="10 11">
    <name type="scientific">Colletotrichum nymphaeae SA-01</name>
    <dbReference type="NCBI Taxonomy" id="1460502"/>
    <lineage>
        <taxon>Eukaryota</taxon>
        <taxon>Fungi</taxon>
        <taxon>Dikarya</taxon>
        <taxon>Ascomycota</taxon>
        <taxon>Pezizomycotina</taxon>
        <taxon>Sordariomycetes</taxon>
        <taxon>Hypocreomycetidae</taxon>
        <taxon>Glomerellales</taxon>
        <taxon>Glomerellaceae</taxon>
        <taxon>Colletotrichum</taxon>
        <taxon>Colletotrichum acutatum species complex</taxon>
    </lineage>
</organism>
<keyword evidence="4 8" id="KW-0812">Transmembrane</keyword>
<dbReference type="InterPro" id="IPR037185">
    <property type="entry name" value="EmrE-like"/>
</dbReference>
<feature type="transmembrane region" description="Helical" evidence="8">
    <location>
        <begin position="215"/>
        <end position="235"/>
    </location>
</feature>
<feature type="region of interest" description="Disordered" evidence="7">
    <location>
        <begin position="1"/>
        <end position="42"/>
    </location>
</feature>
<evidence type="ECO:0000256" key="5">
    <source>
        <dbReference type="ARBA" id="ARBA00022989"/>
    </source>
</evidence>